<dbReference type="RefSeq" id="WP_105544972.1">
    <property type="nucleotide sequence ID" value="NZ_JBBGZH010000002.1"/>
</dbReference>
<dbReference type="PROSITE" id="PS51078">
    <property type="entry name" value="ICLR_ED"/>
    <property type="match status" value="1"/>
</dbReference>
<evidence type="ECO:0000259" key="5">
    <source>
        <dbReference type="PROSITE" id="PS51078"/>
    </source>
</evidence>
<dbReference type="SMART" id="SM00346">
    <property type="entry name" value="HTH_ICLR"/>
    <property type="match status" value="1"/>
</dbReference>
<dbReference type="InterPro" id="IPR005471">
    <property type="entry name" value="Tscrpt_reg_IclR_N"/>
</dbReference>
<name>A0ABU8PLX8_9HYPH</name>
<dbReference type="PANTHER" id="PTHR30136:SF34">
    <property type="entry name" value="TRANSCRIPTIONAL REGULATOR"/>
    <property type="match status" value="1"/>
</dbReference>
<dbReference type="InterPro" id="IPR029016">
    <property type="entry name" value="GAF-like_dom_sf"/>
</dbReference>
<dbReference type="Gene3D" id="3.30.450.40">
    <property type="match status" value="1"/>
</dbReference>
<dbReference type="PANTHER" id="PTHR30136">
    <property type="entry name" value="HELIX-TURN-HELIX TRANSCRIPTIONAL REGULATOR, ICLR FAMILY"/>
    <property type="match status" value="1"/>
</dbReference>
<dbReference type="InterPro" id="IPR014757">
    <property type="entry name" value="Tscrpt_reg_IclR_C"/>
</dbReference>
<keyword evidence="3" id="KW-0804">Transcription</keyword>
<organism evidence="6 7">
    <name type="scientific">Ochrobactrum vermis</name>
    <dbReference type="NCBI Taxonomy" id="1827297"/>
    <lineage>
        <taxon>Bacteria</taxon>
        <taxon>Pseudomonadati</taxon>
        <taxon>Pseudomonadota</taxon>
        <taxon>Alphaproteobacteria</taxon>
        <taxon>Hyphomicrobiales</taxon>
        <taxon>Brucellaceae</taxon>
        <taxon>Brucella/Ochrobactrum group</taxon>
        <taxon>Ochrobactrum</taxon>
    </lineage>
</organism>
<keyword evidence="2" id="KW-0238">DNA-binding</keyword>
<dbReference type="Pfam" id="PF09339">
    <property type="entry name" value="HTH_IclR"/>
    <property type="match status" value="1"/>
</dbReference>
<evidence type="ECO:0000256" key="2">
    <source>
        <dbReference type="ARBA" id="ARBA00023125"/>
    </source>
</evidence>
<protein>
    <submittedName>
        <fullName evidence="6">IclR family transcriptional regulator</fullName>
    </submittedName>
</protein>
<dbReference type="SUPFAM" id="SSF55781">
    <property type="entry name" value="GAF domain-like"/>
    <property type="match status" value="1"/>
</dbReference>
<evidence type="ECO:0000256" key="1">
    <source>
        <dbReference type="ARBA" id="ARBA00023015"/>
    </source>
</evidence>
<reference evidence="6 7" key="1">
    <citation type="submission" date="2023-12" db="EMBL/GenBank/DDBJ databases">
        <title>Gut-associated functions are favored during microbiome assembly across C. elegans life.</title>
        <authorList>
            <person name="Zimmermann J."/>
        </authorList>
    </citation>
    <scope>NUCLEOTIDE SEQUENCE [LARGE SCALE GENOMIC DNA]</scope>
    <source>
        <strain evidence="6 7">MYb71</strain>
    </source>
</reference>
<dbReference type="InterPro" id="IPR036388">
    <property type="entry name" value="WH-like_DNA-bd_sf"/>
</dbReference>
<feature type="domain" description="IclR-ED" evidence="5">
    <location>
        <begin position="76"/>
        <end position="255"/>
    </location>
</feature>
<dbReference type="PROSITE" id="PS51077">
    <property type="entry name" value="HTH_ICLR"/>
    <property type="match status" value="1"/>
</dbReference>
<dbReference type="InterPro" id="IPR036390">
    <property type="entry name" value="WH_DNA-bd_sf"/>
</dbReference>
<evidence type="ECO:0000313" key="7">
    <source>
        <dbReference type="Proteomes" id="UP001375812"/>
    </source>
</evidence>
<sequence>MDDPAIEERSRLFVGSVEKCFRIIEAFSGARYFTLAELCVRSGFDKSTVQRMTHTLAELGYLEQCPTTRRFALSNRTLDLSYHFLRNHPLIERATPMLIELRREFDERVDLSLFDGSTLVYAQRLQSQREHYYTTLAGRRIPLYCTAGGRAVLSCLPADKAEDIVTSAEKQSFTRFTRVKDDDILAEIEATRKRGYGLARNELIENELVIATAITDESNTPIAAVHVAANSARWTDKEFADKVVPGMLRAVSFLR</sequence>
<dbReference type="InterPro" id="IPR050707">
    <property type="entry name" value="HTH_MetabolicPath_Reg"/>
</dbReference>
<dbReference type="Gene3D" id="1.10.10.10">
    <property type="entry name" value="Winged helix-like DNA-binding domain superfamily/Winged helix DNA-binding domain"/>
    <property type="match status" value="1"/>
</dbReference>
<evidence type="ECO:0000256" key="3">
    <source>
        <dbReference type="ARBA" id="ARBA00023163"/>
    </source>
</evidence>
<dbReference type="Proteomes" id="UP001375812">
    <property type="component" value="Unassembled WGS sequence"/>
</dbReference>
<dbReference type="SUPFAM" id="SSF46785">
    <property type="entry name" value="Winged helix' DNA-binding domain"/>
    <property type="match status" value="1"/>
</dbReference>
<dbReference type="Pfam" id="PF01614">
    <property type="entry name" value="IclR_C"/>
    <property type="match status" value="1"/>
</dbReference>
<accession>A0ABU8PLX8</accession>
<gene>
    <name evidence="6" type="ORF">WH297_23380</name>
</gene>
<keyword evidence="1" id="KW-0805">Transcription regulation</keyword>
<feature type="domain" description="HTH iclR-type" evidence="4">
    <location>
        <begin position="14"/>
        <end position="75"/>
    </location>
</feature>
<keyword evidence="7" id="KW-1185">Reference proteome</keyword>
<dbReference type="EMBL" id="JBBGZH010000002">
    <property type="protein sequence ID" value="MEJ5022659.1"/>
    <property type="molecule type" value="Genomic_DNA"/>
</dbReference>
<comment type="caution">
    <text evidence="6">The sequence shown here is derived from an EMBL/GenBank/DDBJ whole genome shotgun (WGS) entry which is preliminary data.</text>
</comment>
<proteinExistence type="predicted"/>
<evidence type="ECO:0000259" key="4">
    <source>
        <dbReference type="PROSITE" id="PS51077"/>
    </source>
</evidence>
<evidence type="ECO:0000313" key="6">
    <source>
        <dbReference type="EMBL" id="MEJ5022659.1"/>
    </source>
</evidence>